<dbReference type="PIRSF" id="PIRSF031982">
    <property type="entry name" value="UCP031982_abhydr"/>
    <property type="match status" value="1"/>
</dbReference>
<dbReference type="OrthoDB" id="192696at2"/>
<keyword evidence="4" id="KW-0732">Signal</keyword>
<keyword evidence="1 6" id="KW-0378">Hydrolase</keyword>
<dbReference type="AlphaFoldDB" id="A0A4Y8WCC4"/>
<evidence type="ECO:0000313" key="7">
    <source>
        <dbReference type="Proteomes" id="UP000297753"/>
    </source>
</evidence>
<dbReference type="GO" id="GO:0003847">
    <property type="term" value="F:1-alkyl-2-acetylglycerophosphocholine esterase activity"/>
    <property type="evidence" value="ECO:0007669"/>
    <property type="project" value="TreeGrafter"/>
</dbReference>
<keyword evidence="3" id="KW-0443">Lipid metabolism</keyword>
<feature type="domain" description="PET hydrolase/cutinase-like" evidence="5">
    <location>
        <begin position="58"/>
        <end position="185"/>
    </location>
</feature>
<dbReference type="RefSeq" id="WP_134836656.1">
    <property type="nucleotide sequence ID" value="NZ_SATR01000031.1"/>
</dbReference>
<dbReference type="InterPro" id="IPR029058">
    <property type="entry name" value="AB_hydrolase_fold"/>
</dbReference>
<dbReference type="InterPro" id="IPR041127">
    <property type="entry name" value="PET_hydrolase/cutinase-like"/>
</dbReference>
<feature type="signal peptide" evidence="4">
    <location>
        <begin position="1"/>
        <end position="20"/>
    </location>
</feature>
<dbReference type="Proteomes" id="UP000297753">
    <property type="component" value="Unassembled WGS sequence"/>
</dbReference>
<evidence type="ECO:0000313" key="6">
    <source>
        <dbReference type="EMBL" id="TFH90273.1"/>
    </source>
</evidence>
<sequence length="338" mass="37046">MKWTLLLFAALLSLSTLSFAAETGFRQVILKDNPARPLNTTIWYPTQAVSDRIRVGDTALFIGTSVIHNADLSPGKFPVVVLSHGYLGSWRSLNWLASALARRGYIVAAADHPGTTALDLSPQHAAQWWERPRDVSRLLTYLQTEPRWKHALDTSNISAIGHSLGGWTVMQLAGAQIDRPKLKAGCLTFPSPLICELSEKLGLSRIQGTEPNHNDLSDPRIKRVISLDLGVARSLSVKSLKETKVPSLILAAGIDIVEIPQAHESGYIAEHLPLNLRRYKVYEAASHFSFMQRCKPSAKAMMATENPGDSIVCSDGAATPRLQLHQAMLADIVAFLES</sequence>
<accession>A0A4Y8WCC4</accession>
<dbReference type="Gene3D" id="3.40.50.1820">
    <property type="entry name" value="alpha/beta hydrolase"/>
    <property type="match status" value="1"/>
</dbReference>
<comment type="caution">
    <text evidence="6">The sequence shown here is derived from an EMBL/GenBank/DDBJ whole genome shotgun (WGS) entry which is preliminary data.</text>
</comment>
<keyword evidence="7" id="KW-1185">Reference proteome</keyword>
<protein>
    <submittedName>
        <fullName evidence="6">Alpha/beta fold hydrolase</fullName>
    </submittedName>
</protein>
<dbReference type="PANTHER" id="PTHR10272:SF0">
    <property type="entry name" value="PLATELET-ACTIVATING FACTOR ACETYLHYDROLASE"/>
    <property type="match status" value="1"/>
</dbReference>
<dbReference type="PANTHER" id="PTHR10272">
    <property type="entry name" value="PLATELET-ACTIVATING FACTOR ACETYLHYDROLASE"/>
    <property type="match status" value="1"/>
</dbReference>
<dbReference type="EMBL" id="SATR01000031">
    <property type="protein sequence ID" value="TFH90273.1"/>
    <property type="molecule type" value="Genomic_DNA"/>
</dbReference>
<evidence type="ECO:0000256" key="1">
    <source>
        <dbReference type="ARBA" id="ARBA00022801"/>
    </source>
</evidence>
<gene>
    <name evidence="6" type="ORF">ELS82_17680</name>
</gene>
<dbReference type="InterPro" id="IPR016986">
    <property type="entry name" value="UCP031982_abhydr"/>
</dbReference>
<evidence type="ECO:0000256" key="3">
    <source>
        <dbReference type="ARBA" id="ARBA00023098"/>
    </source>
</evidence>
<feature type="chain" id="PRO_5021214477" evidence="4">
    <location>
        <begin position="21"/>
        <end position="338"/>
    </location>
</feature>
<dbReference type="SUPFAM" id="SSF53474">
    <property type="entry name" value="alpha/beta-Hydrolases"/>
    <property type="match status" value="1"/>
</dbReference>
<reference evidence="6 7" key="1">
    <citation type="submission" date="2019-01" db="EMBL/GenBank/DDBJ databases">
        <title>Vibrio BEI176 sp. nov, a marine bacterium isolated from China: eastern marignal seas.</title>
        <authorList>
            <person name="Li B."/>
        </authorList>
    </citation>
    <scope>NUCLEOTIDE SEQUENCE [LARGE SCALE GENOMIC DNA]</scope>
    <source>
        <strain evidence="6 7">BEI176</strain>
    </source>
</reference>
<name>A0A4Y8WCC4_9VIBR</name>
<dbReference type="Pfam" id="PF12740">
    <property type="entry name" value="PETase"/>
    <property type="match status" value="1"/>
</dbReference>
<keyword evidence="2" id="KW-0442">Lipid degradation</keyword>
<proteinExistence type="predicted"/>
<dbReference type="GO" id="GO:0016042">
    <property type="term" value="P:lipid catabolic process"/>
    <property type="evidence" value="ECO:0007669"/>
    <property type="project" value="UniProtKB-KW"/>
</dbReference>
<evidence type="ECO:0000256" key="2">
    <source>
        <dbReference type="ARBA" id="ARBA00022963"/>
    </source>
</evidence>
<organism evidence="6 7">
    <name type="scientific">Vibrio ouci</name>
    <dbReference type="NCBI Taxonomy" id="2499078"/>
    <lineage>
        <taxon>Bacteria</taxon>
        <taxon>Pseudomonadati</taxon>
        <taxon>Pseudomonadota</taxon>
        <taxon>Gammaproteobacteria</taxon>
        <taxon>Vibrionales</taxon>
        <taxon>Vibrionaceae</taxon>
        <taxon>Vibrio</taxon>
    </lineage>
</organism>
<evidence type="ECO:0000259" key="5">
    <source>
        <dbReference type="Pfam" id="PF12740"/>
    </source>
</evidence>
<evidence type="ECO:0000256" key="4">
    <source>
        <dbReference type="SAM" id="SignalP"/>
    </source>
</evidence>